<feature type="region of interest" description="Disordered" evidence="1">
    <location>
        <begin position="120"/>
        <end position="182"/>
    </location>
</feature>
<accession>A0A448WDY9</accession>
<feature type="compositionally biased region" description="Low complexity" evidence="1">
    <location>
        <begin position="165"/>
        <end position="179"/>
    </location>
</feature>
<dbReference type="AlphaFoldDB" id="A0A448WDY9"/>
<dbReference type="EMBL" id="CAAALY010006420">
    <property type="protein sequence ID" value="VEL09475.1"/>
    <property type="molecule type" value="Genomic_DNA"/>
</dbReference>
<protein>
    <submittedName>
        <fullName evidence="2">Uncharacterized protein</fullName>
    </submittedName>
</protein>
<feature type="compositionally biased region" description="Low complexity" evidence="1">
    <location>
        <begin position="129"/>
        <end position="139"/>
    </location>
</feature>
<reference evidence="2" key="1">
    <citation type="submission" date="2018-11" db="EMBL/GenBank/DDBJ databases">
        <authorList>
            <consortium name="Pathogen Informatics"/>
        </authorList>
    </citation>
    <scope>NUCLEOTIDE SEQUENCE</scope>
</reference>
<comment type="caution">
    <text evidence="2">The sequence shown here is derived from an EMBL/GenBank/DDBJ whole genome shotgun (WGS) entry which is preliminary data.</text>
</comment>
<organism evidence="2 3">
    <name type="scientific">Protopolystoma xenopodis</name>
    <dbReference type="NCBI Taxonomy" id="117903"/>
    <lineage>
        <taxon>Eukaryota</taxon>
        <taxon>Metazoa</taxon>
        <taxon>Spiralia</taxon>
        <taxon>Lophotrochozoa</taxon>
        <taxon>Platyhelminthes</taxon>
        <taxon>Monogenea</taxon>
        <taxon>Polyopisthocotylea</taxon>
        <taxon>Polystomatidea</taxon>
        <taxon>Polystomatidae</taxon>
        <taxon>Protopolystoma</taxon>
    </lineage>
</organism>
<name>A0A448WDY9_9PLAT</name>
<keyword evidence="3" id="KW-1185">Reference proteome</keyword>
<feature type="region of interest" description="Disordered" evidence="1">
    <location>
        <begin position="211"/>
        <end position="254"/>
    </location>
</feature>
<evidence type="ECO:0000313" key="2">
    <source>
        <dbReference type="EMBL" id="VEL09475.1"/>
    </source>
</evidence>
<feature type="compositionally biased region" description="Polar residues" evidence="1">
    <location>
        <begin position="233"/>
        <end position="244"/>
    </location>
</feature>
<evidence type="ECO:0000313" key="3">
    <source>
        <dbReference type="Proteomes" id="UP000784294"/>
    </source>
</evidence>
<feature type="compositionally biased region" description="Basic and acidic residues" evidence="1">
    <location>
        <begin position="143"/>
        <end position="154"/>
    </location>
</feature>
<proteinExistence type="predicted"/>
<evidence type="ECO:0000256" key="1">
    <source>
        <dbReference type="SAM" id="MobiDB-lite"/>
    </source>
</evidence>
<sequence>MCGTLTDTSGTAASRYWTGDVPTCELIDSIRSVHGASTPGGAARLRQTSQQQQCLKAGRYSNSRPVSMLSELSVDASSLHSIFSSSGIGVGVTSRPGNVRFDNSSCEPAANLFLESAKNDKGVGKGGISSSSSLSSLSLAPRRTNEAKVTERRAKPANNPSRPFSTSATSNATSSLAPSFNHSADETASCRSAYLNRQGKVDRDILNQIAGFNSNGPLSRVPRRRATPTTAAHSGQTTASTPQNSLLNFSSSSSLSPISSKVAVVREMSAKAIASSPYPLKSATAAVSPIDPSSLAAQTSLGLTGSNLTLTGIDSEVSLLF</sequence>
<gene>
    <name evidence="2" type="ORF">PXEA_LOCUS2915</name>
</gene>
<dbReference type="Proteomes" id="UP000784294">
    <property type="component" value="Unassembled WGS sequence"/>
</dbReference>
<feature type="compositionally biased region" description="Low complexity" evidence="1">
    <location>
        <begin position="245"/>
        <end position="254"/>
    </location>
</feature>